<dbReference type="Pfam" id="PF17287">
    <property type="entry name" value="POTRA_3"/>
    <property type="match status" value="1"/>
</dbReference>
<evidence type="ECO:0000256" key="8">
    <source>
        <dbReference type="ARBA" id="ARBA00023237"/>
    </source>
</evidence>
<feature type="chain" id="PRO_5001721629" evidence="9">
    <location>
        <begin position="20"/>
        <end position="556"/>
    </location>
</feature>
<reference evidence="11" key="1">
    <citation type="submission" date="2013-07" db="EMBL/GenBank/DDBJ databases">
        <title>Sub-species coevolution in mutualistic symbiosis.</title>
        <authorList>
            <person name="Murfin K."/>
            <person name="Klassen J."/>
            <person name="Lee M."/>
            <person name="Forst S."/>
            <person name="Stock P."/>
            <person name="Goodrich-Blair H."/>
        </authorList>
    </citation>
    <scope>NUCLEOTIDE SEQUENCE [LARGE SCALE GENOMIC DNA]</scope>
    <source>
        <strain evidence="11">Puntauvense</strain>
    </source>
</reference>
<dbReference type="Pfam" id="PF08479">
    <property type="entry name" value="POTRA_2"/>
    <property type="match status" value="1"/>
</dbReference>
<protein>
    <submittedName>
        <fullName evidence="11">XhlB, XhlA hemolysin secretion/activation protein (TpsB)</fullName>
    </submittedName>
</protein>
<dbReference type="InterPro" id="IPR034746">
    <property type="entry name" value="POTRA"/>
</dbReference>
<evidence type="ECO:0000259" key="10">
    <source>
        <dbReference type="PROSITE" id="PS51779"/>
    </source>
</evidence>
<dbReference type="GO" id="GO:0098046">
    <property type="term" value="C:type V protein secretion system complex"/>
    <property type="evidence" value="ECO:0007669"/>
    <property type="project" value="TreeGrafter"/>
</dbReference>
<dbReference type="Proteomes" id="UP000028511">
    <property type="component" value="Unassembled WGS sequence"/>
</dbReference>
<evidence type="ECO:0000313" key="11">
    <source>
        <dbReference type="EMBL" id="CDG95663.1"/>
    </source>
</evidence>
<dbReference type="PANTHER" id="PTHR34597:SF3">
    <property type="entry name" value="OUTER MEMBRANE TRANSPORTER CDIB"/>
    <property type="match status" value="1"/>
</dbReference>
<dbReference type="EMBL" id="CBSW010000052">
    <property type="protein sequence ID" value="CDG95663.1"/>
    <property type="molecule type" value="Genomic_DNA"/>
</dbReference>
<keyword evidence="3" id="KW-0813">Transport</keyword>
<dbReference type="AlphaFoldDB" id="A0A077NBL7"/>
<accession>A0A077NBL7</accession>
<gene>
    <name evidence="11" type="primary">xhlB</name>
    <name evidence="11" type="ORF">XBP1_1450066</name>
</gene>
<dbReference type="InterPro" id="IPR051544">
    <property type="entry name" value="TPS_OM_transporter"/>
</dbReference>
<dbReference type="PROSITE" id="PS51779">
    <property type="entry name" value="POTRA"/>
    <property type="match status" value="1"/>
</dbReference>
<dbReference type="InterPro" id="IPR005565">
    <property type="entry name" value="Hemolysn_activator_HlyB_C"/>
</dbReference>
<dbReference type="RefSeq" id="WP_038215398.1">
    <property type="nucleotide sequence ID" value="NZ_CAWLWN010000133.1"/>
</dbReference>
<evidence type="ECO:0000256" key="1">
    <source>
        <dbReference type="ARBA" id="ARBA00004442"/>
    </source>
</evidence>
<dbReference type="HOGENOM" id="CLU_020581_4_0_6"/>
<feature type="domain" description="POTRA" evidence="10">
    <location>
        <begin position="79"/>
        <end position="152"/>
    </location>
</feature>
<feature type="signal peptide" evidence="9">
    <location>
        <begin position="1"/>
        <end position="19"/>
    </location>
</feature>
<dbReference type="PIRSF" id="PIRSF029745">
    <property type="entry name" value="FhaC"/>
    <property type="match status" value="1"/>
</dbReference>
<keyword evidence="8" id="KW-0998">Cell outer membrane</keyword>
<organism evidence="11 12">
    <name type="scientific">Xenorhabdus bovienii str. puntauvense</name>
    <dbReference type="NCBI Taxonomy" id="1398201"/>
    <lineage>
        <taxon>Bacteria</taxon>
        <taxon>Pseudomonadati</taxon>
        <taxon>Pseudomonadota</taxon>
        <taxon>Gammaproteobacteria</taxon>
        <taxon>Enterobacterales</taxon>
        <taxon>Morganellaceae</taxon>
        <taxon>Xenorhabdus</taxon>
    </lineage>
</organism>
<dbReference type="GO" id="GO:0046819">
    <property type="term" value="P:protein secretion by the type V secretion system"/>
    <property type="evidence" value="ECO:0007669"/>
    <property type="project" value="TreeGrafter"/>
</dbReference>
<evidence type="ECO:0000256" key="5">
    <source>
        <dbReference type="ARBA" id="ARBA00022692"/>
    </source>
</evidence>
<dbReference type="Gene3D" id="3.10.20.310">
    <property type="entry name" value="membrane protein fhac"/>
    <property type="match status" value="1"/>
</dbReference>
<evidence type="ECO:0000256" key="4">
    <source>
        <dbReference type="ARBA" id="ARBA00022452"/>
    </source>
</evidence>
<evidence type="ECO:0000256" key="3">
    <source>
        <dbReference type="ARBA" id="ARBA00022448"/>
    </source>
</evidence>
<evidence type="ECO:0000256" key="2">
    <source>
        <dbReference type="ARBA" id="ARBA00009055"/>
    </source>
</evidence>
<dbReference type="GO" id="GO:0008320">
    <property type="term" value="F:protein transmembrane transporter activity"/>
    <property type="evidence" value="ECO:0007669"/>
    <property type="project" value="TreeGrafter"/>
</dbReference>
<evidence type="ECO:0000313" key="12">
    <source>
        <dbReference type="Proteomes" id="UP000028511"/>
    </source>
</evidence>
<dbReference type="GO" id="GO:0009279">
    <property type="term" value="C:cell outer membrane"/>
    <property type="evidence" value="ECO:0007669"/>
    <property type="project" value="UniProtKB-SubCell"/>
</dbReference>
<dbReference type="InterPro" id="IPR013686">
    <property type="entry name" value="Polypept-transport_assoc_ShlB"/>
</dbReference>
<comment type="similarity">
    <text evidence="2">Belongs to the TPS (TC 1.B.20) family.</text>
</comment>
<keyword evidence="7" id="KW-0472">Membrane</keyword>
<evidence type="ECO:0000256" key="7">
    <source>
        <dbReference type="ARBA" id="ARBA00023136"/>
    </source>
</evidence>
<keyword evidence="6" id="KW-0653">Protein transport</keyword>
<dbReference type="InterPro" id="IPR035251">
    <property type="entry name" value="ShlB_POTRA"/>
</dbReference>
<dbReference type="Pfam" id="PF03865">
    <property type="entry name" value="ShlB"/>
    <property type="match status" value="1"/>
</dbReference>
<keyword evidence="4" id="KW-1134">Transmembrane beta strand</keyword>
<keyword evidence="9" id="KW-0732">Signal</keyword>
<comment type="subcellular location">
    <subcellularLocation>
        <location evidence="1">Cell outer membrane</location>
    </subcellularLocation>
</comment>
<evidence type="ECO:0000256" key="9">
    <source>
        <dbReference type="SAM" id="SignalP"/>
    </source>
</evidence>
<proteinExistence type="inferred from homology"/>
<keyword evidence="5" id="KW-0812">Transmembrane</keyword>
<sequence>MIKKTAIFILLCTALQVKASPEELNVILPTDETRRTLQDSSREIDQLIEQRRHQGLINRSGALSPQTVSPVLVEAPACLDIRSVYLQGITLLTLTDLNTLSALPDNCITSNDINKLSAEITNLYIAKGYITARVQFIPPSHHGELGINVVEGFIEAIEGGNRWINSQMLFPHLTNKPLNLDQLDQGLDQANRLQSNKTTLDILPGTVSGGSVIRLSNQHSTPWKISATTDNYGQKSTGKWISRLNASIDSPLGLSDFISLSGISTVDNPDTQYNRAATLFYSLPYGAATFSGFTSYSRYTSHPKLQNNVHKLHGNSQQSGMRMDWVFHRNQSQISTLNTQLVYKNFNNYFDSAKLSHSSQTLTVFSLGISHLQIIANGLITFDTGIEQGTPWFSAQTSTDNLNKQFTKGKLSVNLQQRFRLFDMSYRLNNQFYTQYSPNGLPGVEWLNITDRNAVRGFSKNTLSGDNGWYLRNTLSHSIPILKGSLDLRAGVDVGRVKGYRSQDGWQSSAGLSTGLTLRYQRLLADVEFSRGKLLSHQNRDKDESMQLLTRVSYTF</sequence>
<evidence type="ECO:0000256" key="6">
    <source>
        <dbReference type="ARBA" id="ARBA00022927"/>
    </source>
</evidence>
<name>A0A077NBL7_XENBV</name>
<dbReference type="Gene3D" id="2.40.160.50">
    <property type="entry name" value="membrane protein fhac: a member of the omp85/tpsb transporter family"/>
    <property type="match status" value="1"/>
</dbReference>
<dbReference type="PANTHER" id="PTHR34597">
    <property type="entry name" value="SLR1661 PROTEIN"/>
    <property type="match status" value="1"/>
</dbReference>
<dbReference type="InterPro" id="IPR027282">
    <property type="entry name" value="TPS"/>
</dbReference>
<comment type="caution">
    <text evidence="11">The sequence shown here is derived from an EMBL/GenBank/DDBJ whole genome shotgun (WGS) entry which is preliminary data.</text>
</comment>